<gene>
    <name evidence="2" type="ORF">HZH68_010142</name>
</gene>
<feature type="compositionally biased region" description="Acidic residues" evidence="1">
    <location>
        <begin position="257"/>
        <end position="284"/>
    </location>
</feature>
<dbReference type="Proteomes" id="UP000617340">
    <property type="component" value="Unassembled WGS sequence"/>
</dbReference>
<feature type="region of interest" description="Disordered" evidence="1">
    <location>
        <begin position="243"/>
        <end position="292"/>
    </location>
</feature>
<sequence length="292" mass="32736">MTAGQCMSLYRRVPIDKFHNRTRRRTILLVISPIYVTGDVLGDLLGEELYLVGKEHHEELVNNIRAKRQTHAQQQQISYRPYSQAPAQIKQLLASQQTRDPLVHIPAQPAPRLSNGPRPEPVYQSQAQVASYRPEVRLGSAPQQPTYKQIPVAPAQYRPPAGAAQAQGRQYTPQYQSPAPRAGYQPQAQAQPQYSKQLPSELRQLLQIQAGLPNAIPHGRQGASIEPYELEVFIVGSVNSSSLEESRMKYLKGGTNNDDDDDNDDDDNDDNDDDNDDDDDDDDDDKRQKATT</sequence>
<keyword evidence="3" id="KW-1185">Reference proteome</keyword>
<evidence type="ECO:0000313" key="3">
    <source>
        <dbReference type="Proteomes" id="UP000617340"/>
    </source>
</evidence>
<dbReference type="PANTHER" id="PTHR35711">
    <property type="entry name" value="EXPRESSED PROTEIN"/>
    <property type="match status" value="1"/>
</dbReference>
<dbReference type="AlphaFoldDB" id="A0A834N4M1"/>
<protein>
    <submittedName>
        <fullName evidence="2">Uncharacterized protein</fullName>
    </submittedName>
</protein>
<dbReference type="SUPFAM" id="SSF48371">
    <property type="entry name" value="ARM repeat"/>
    <property type="match status" value="1"/>
</dbReference>
<dbReference type="EMBL" id="JACSDZ010000009">
    <property type="protein sequence ID" value="KAF7396092.1"/>
    <property type="molecule type" value="Genomic_DNA"/>
</dbReference>
<evidence type="ECO:0000313" key="2">
    <source>
        <dbReference type="EMBL" id="KAF7396092.1"/>
    </source>
</evidence>
<organism evidence="2 3">
    <name type="scientific">Vespula germanica</name>
    <name type="common">German yellow jacket</name>
    <name type="synonym">Paravespula germanica</name>
    <dbReference type="NCBI Taxonomy" id="30212"/>
    <lineage>
        <taxon>Eukaryota</taxon>
        <taxon>Metazoa</taxon>
        <taxon>Ecdysozoa</taxon>
        <taxon>Arthropoda</taxon>
        <taxon>Hexapoda</taxon>
        <taxon>Insecta</taxon>
        <taxon>Pterygota</taxon>
        <taxon>Neoptera</taxon>
        <taxon>Endopterygota</taxon>
        <taxon>Hymenoptera</taxon>
        <taxon>Apocrita</taxon>
        <taxon>Aculeata</taxon>
        <taxon>Vespoidea</taxon>
        <taxon>Vespidae</taxon>
        <taxon>Vespinae</taxon>
        <taxon>Vespula</taxon>
    </lineage>
</organism>
<accession>A0A834N4M1</accession>
<feature type="compositionally biased region" description="Low complexity" evidence="1">
    <location>
        <begin position="178"/>
        <end position="193"/>
    </location>
</feature>
<dbReference type="PANTHER" id="PTHR35711:SF1">
    <property type="entry name" value="ECTODERMAL, ISOFORM F"/>
    <property type="match status" value="1"/>
</dbReference>
<feature type="region of interest" description="Disordered" evidence="1">
    <location>
        <begin position="158"/>
        <end position="196"/>
    </location>
</feature>
<reference evidence="2" key="1">
    <citation type="journal article" date="2020" name="G3 (Bethesda)">
        <title>High-Quality Assemblies for Three Invasive Social Wasps from the &lt;i&gt;Vespula&lt;/i&gt; Genus.</title>
        <authorList>
            <person name="Harrop T.W.R."/>
            <person name="Guhlin J."/>
            <person name="McLaughlin G.M."/>
            <person name="Permina E."/>
            <person name="Stockwell P."/>
            <person name="Gilligan J."/>
            <person name="Le Lec M.F."/>
            <person name="Gruber M.A.M."/>
            <person name="Quinn O."/>
            <person name="Lovegrove M."/>
            <person name="Duncan E.J."/>
            <person name="Remnant E.J."/>
            <person name="Van Eeckhoven J."/>
            <person name="Graham B."/>
            <person name="Knapp R.A."/>
            <person name="Langford K.W."/>
            <person name="Kronenberg Z."/>
            <person name="Press M.O."/>
            <person name="Eacker S.M."/>
            <person name="Wilson-Rankin E.E."/>
            <person name="Purcell J."/>
            <person name="Lester P.J."/>
            <person name="Dearden P.K."/>
        </authorList>
    </citation>
    <scope>NUCLEOTIDE SEQUENCE</scope>
    <source>
        <strain evidence="2">Linc-1</strain>
    </source>
</reference>
<evidence type="ECO:0000256" key="1">
    <source>
        <dbReference type="SAM" id="MobiDB-lite"/>
    </source>
</evidence>
<dbReference type="InterPro" id="IPR016024">
    <property type="entry name" value="ARM-type_fold"/>
</dbReference>
<proteinExistence type="predicted"/>
<feature type="region of interest" description="Disordered" evidence="1">
    <location>
        <begin position="106"/>
        <end position="128"/>
    </location>
</feature>
<feature type="compositionally biased region" description="Low complexity" evidence="1">
    <location>
        <begin position="158"/>
        <end position="171"/>
    </location>
</feature>
<comment type="caution">
    <text evidence="2">The sequence shown here is derived from an EMBL/GenBank/DDBJ whole genome shotgun (WGS) entry which is preliminary data.</text>
</comment>
<name>A0A834N4M1_VESGE</name>